<evidence type="ECO:0000313" key="1">
    <source>
        <dbReference type="EMBL" id="SFJ47087.1"/>
    </source>
</evidence>
<keyword evidence="2" id="KW-1185">Reference proteome</keyword>
<dbReference type="Proteomes" id="UP000243887">
    <property type="component" value="Unassembled WGS sequence"/>
</dbReference>
<sequence length="77" mass="8696">MVLFLVTVGMKYSSSMDASTLERRSAVFRTRSDRGESIYVSDECRLYSLSTREEGLLLLGLADTAFKMELFLIGLTF</sequence>
<dbReference type="EMBL" id="FORU01000008">
    <property type="protein sequence ID" value="SFJ47087.1"/>
    <property type="molecule type" value="Genomic_DNA"/>
</dbReference>
<name>A0A1I3RPA1_9FLAO</name>
<accession>A0A1I3RPA1</accession>
<dbReference type="RefSeq" id="WP_090679141.1">
    <property type="nucleotide sequence ID" value="NZ_FORU01000008.1"/>
</dbReference>
<proteinExistence type="predicted"/>
<reference evidence="2" key="1">
    <citation type="submission" date="2016-10" db="EMBL/GenBank/DDBJ databases">
        <authorList>
            <person name="Varghese N."/>
            <person name="Submissions S."/>
        </authorList>
    </citation>
    <scope>NUCLEOTIDE SEQUENCE [LARGE SCALE GENOMIC DNA]</scope>
    <source>
        <strain evidence="2">DSM 26542</strain>
    </source>
</reference>
<protein>
    <submittedName>
        <fullName evidence="1">Uncharacterized protein</fullName>
    </submittedName>
</protein>
<evidence type="ECO:0000313" key="2">
    <source>
        <dbReference type="Proteomes" id="UP000243887"/>
    </source>
</evidence>
<organism evidence="1 2">
    <name type="scientific">Myroides guanonis</name>
    <dbReference type="NCBI Taxonomy" id="1150112"/>
    <lineage>
        <taxon>Bacteria</taxon>
        <taxon>Pseudomonadati</taxon>
        <taxon>Bacteroidota</taxon>
        <taxon>Flavobacteriia</taxon>
        <taxon>Flavobacteriales</taxon>
        <taxon>Flavobacteriaceae</taxon>
        <taxon>Myroides</taxon>
    </lineage>
</organism>
<dbReference type="AlphaFoldDB" id="A0A1I3RPA1"/>
<gene>
    <name evidence="1" type="ORF">SAMN04487893_10881</name>
</gene>